<dbReference type="EMBL" id="JNBR01000437">
    <property type="protein sequence ID" value="OQR92865.1"/>
    <property type="molecule type" value="Genomic_DNA"/>
</dbReference>
<gene>
    <name evidence="2" type="ORF">ACHHYP_03119</name>
</gene>
<keyword evidence="1" id="KW-0472">Membrane</keyword>
<dbReference type="Proteomes" id="UP000243579">
    <property type="component" value="Unassembled WGS sequence"/>
</dbReference>
<evidence type="ECO:0000313" key="3">
    <source>
        <dbReference type="Proteomes" id="UP000243579"/>
    </source>
</evidence>
<feature type="transmembrane region" description="Helical" evidence="1">
    <location>
        <begin position="17"/>
        <end position="42"/>
    </location>
</feature>
<evidence type="ECO:0000313" key="2">
    <source>
        <dbReference type="EMBL" id="OQR92865.1"/>
    </source>
</evidence>
<organism evidence="2 3">
    <name type="scientific">Achlya hypogyna</name>
    <name type="common">Oomycete</name>
    <name type="synonym">Protoachlya hypogyna</name>
    <dbReference type="NCBI Taxonomy" id="1202772"/>
    <lineage>
        <taxon>Eukaryota</taxon>
        <taxon>Sar</taxon>
        <taxon>Stramenopiles</taxon>
        <taxon>Oomycota</taxon>
        <taxon>Saprolegniomycetes</taxon>
        <taxon>Saprolegniales</taxon>
        <taxon>Achlyaceae</taxon>
        <taxon>Achlya</taxon>
    </lineage>
</organism>
<reference evidence="2 3" key="1">
    <citation type="journal article" date="2014" name="Genome Biol. Evol.">
        <title>The secreted proteins of Achlya hypogyna and Thraustotheca clavata identify the ancestral oomycete secretome and reveal gene acquisitions by horizontal gene transfer.</title>
        <authorList>
            <person name="Misner I."/>
            <person name="Blouin N."/>
            <person name="Leonard G."/>
            <person name="Richards T.A."/>
            <person name="Lane C.E."/>
        </authorList>
    </citation>
    <scope>NUCLEOTIDE SEQUENCE [LARGE SCALE GENOMIC DNA]</scope>
    <source>
        <strain evidence="2 3">ATCC 48635</strain>
    </source>
</reference>
<keyword evidence="1" id="KW-0812">Transmembrane</keyword>
<dbReference type="OrthoDB" id="74621at2759"/>
<dbReference type="AlphaFoldDB" id="A0A1V9Z4E0"/>
<feature type="transmembrane region" description="Helical" evidence="1">
    <location>
        <begin position="62"/>
        <end position="79"/>
    </location>
</feature>
<keyword evidence="1" id="KW-1133">Transmembrane helix</keyword>
<sequence>MLFPLPTDLSRMDPLDVLLYATATGYGLLCIFGGYLCIHLVVLGLPAVAMVAVADTTDWNRNSGVAGVLIVFFLCLLLRKRLSREPWFVKVSSFILFMITAALSVDVIMDSAAALSAGVQLLTYLVGFSFFVLYCQYLARTTRRLRLVHTTAVFGALTLSEMFEKGRDETLVLQAAARLVVTALLAAFGIWVQTRESMSSDSRLSYVITEASNISTPRPDANEWVSMPFAEVTIQDDADLEALKEVICRLERGTA</sequence>
<feature type="transmembrane region" description="Helical" evidence="1">
    <location>
        <begin position="91"/>
        <end position="109"/>
    </location>
</feature>
<feature type="transmembrane region" description="Helical" evidence="1">
    <location>
        <begin position="175"/>
        <end position="194"/>
    </location>
</feature>
<name>A0A1V9Z4E0_ACHHY</name>
<protein>
    <recommendedName>
        <fullName evidence="4">Transmembrane protein</fullName>
    </recommendedName>
</protein>
<proteinExistence type="predicted"/>
<evidence type="ECO:0000256" key="1">
    <source>
        <dbReference type="SAM" id="Phobius"/>
    </source>
</evidence>
<accession>A0A1V9Z4E0</accession>
<keyword evidence="3" id="KW-1185">Reference proteome</keyword>
<evidence type="ECO:0008006" key="4">
    <source>
        <dbReference type="Google" id="ProtNLM"/>
    </source>
</evidence>
<feature type="transmembrane region" description="Helical" evidence="1">
    <location>
        <begin position="115"/>
        <end position="135"/>
    </location>
</feature>
<comment type="caution">
    <text evidence="2">The sequence shown here is derived from an EMBL/GenBank/DDBJ whole genome shotgun (WGS) entry which is preliminary data.</text>
</comment>